<dbReference type="EC" id="1.14.-.-" evidence="4"/>
<dbReference type="CDD" id="cd01518">
    <property type="entry name" value="RHOD_YceA"/>
    <property type="match status" value="1"/>
</dbReference>
<evidence type="ECO:0000313" key="6">
    <source>
        <dbReference type="EMBL" id="PXY02419.1"/>
    </source>
</evidence>
<keyword evidence="1 4" id="KW-0819">tRNA processing</keyword>
<dbReference type="Gene3D" id="3.40.250.10">
    <property type="entry name" value="Rhodanese-like domain"/>
    <property type="match status" value="1"/>
</dbReference>
<keyword evidence="7" id="KW-1185">Reference proteome</keyword>
<evidence type="ECO:0000256" key="4">
    <source>
        <dbReference type="HAMAP-Rule" id="MF_00469"/>
    </source>
</evidence>
<evidence type="ECO:0000256" key="3">
    <source>
        <dbReference type="ARBA" id="ARBA00045625"/>
    </source>
</evidence>
<dbReference type="Proteomes" id="UP000248079">
    <property type="component" value="Unassembled WGS sequence"/>
</dbReference>
<reference evidence="6 7" key="1">
    <citation type="submission" date="2018-05" db="EMBL/GenBank/DDBJ databases">
        <title>Marinifilum breve JC075T sp. nov., a marine bacterium isolated from Yongle Blue Hole in the South China Sea.</title>
        <authorList>
            <person name="Fu T."/>
        </authorList>
    </citation>
    <scope>NUCLEOTIDE SEQUENCE [LARGE SCALE GENOMIC DNA]</scope>
    <source>
        <strain evidence="6 7">JC075</strain>
    </source>
</reference>
<keyword evidence="2 4" id="KW-0560">Oxidoreductase</keyword>
<organism evidence="6 7">
    <name type="scientific">Marinifilum breve</name>
    <dbReference type="NCBI Taxonomy" id="2184082"/>
    <lineage>
        <taxon>Bacteria</taxon>
        <taxon>Pseudomonadati</taxon>
        <taxon>Bacteroidota</taxon>
        <taxon>Bacteroidia</taxon>
        <taxon>Marinilabiliales</taxon>
        <taxon>Marinifilaceae</taxon>
    </lineage>
</organism>
<evidence type="ECO:0000259" key="5">
    <source>
        <dbReference type="PROSITE" id="PS50206"/>
    </source>
</evidence>
<dbReference type="EMBL" id="QFLI01000002">
    <property type="protein sequence ID" value="PXY02419.1"/>
    <property type="molecule type" value="Genomic_DNA"/>
</dbReference>
<dbReference type="InterPro" id="IPR022111">
    <property type="entry name" value="Rhodanese_C"/>
</dbReference>
<comment type="similarity">
    <text evidence="4">Belongs to the TrhO family.</text>
</comment>
<dbReference type="PROSITE" id="PS50206">
    <property type="entry name" value="RHODANESE_3"/>
    <property type="match status" value="1"/>
</dbReference>
<dbReference type="InterPro" id="IPR001763">
    <property type="entry name" value="Rhodanese-like_dom"/>
</dbReference>
<gene>
    <name evidence="4" type="primary">trhO</name>
    <name evidence="6" type="ORF">DF185_07155</name>
</gene>
<comment type="caution">
    <text evidence="6">The sequence shown here is derived from an EMBL/GenBank/DDBJ whole genome shotgun (WGS) entry which is preliminary data.</text>
</comment>
<dbReference type="InterPro" id="IPR020936">
    <property type="entry name" value="TrhO"/>
</dbReference>
<name>A0A2V4A112_9BACT</name>
<dbReference type="Pfam" id="PF00581">
    <property type="entry name" value="Rhodanese"/>
    <property type="match status" value="1"/>
</dbReference>
<dbReference type="SUPFAM" id="SSF52821">
    <property type="entry name" value="Rhodanese/Cell cycle control phosphatase"/>
    <property type="match status" value="1"/>
</dbReference>
<proteinExistence type="inferred from homology"/>
<evidence type="ECO:0000313" key="7">
    <source>
        <dbReference type="Proteomes" id="UP000248079"/>
    </source>
</evidence>
<accession>A0A2V4A112</accession>
<dbReference type="OrthoDB" id="9778326at2"/>
<dbReference type="PANTHER" id="PTHR43846:SF1">
    <property type="entry name" value="TRNA URIDINE(34) HYDROXYLASE"/>
    <property type="match status" value="1"/>
</dbReference>
<dbReference type="NCBIfam" id="NF001133">
    <property type="entry name" value="PRK00142.1-1"/>
    <property type="match status" value="1"/>
</dbReference>
<evidence type="ECO:0000256" key="1">
    <source>
        <dbReference type="ARBA" id="ARBA00022694"/>
    </source>
</evidence>
<evidence type="ECO:0000256" key="2">
    <source>
        <dbReference type="ARBA" id="ARBA00023002"/>
    </source>
</evidence>
<dbReference type="HAMAP" id="MF_00469">
    <property type="entry name" value="TrhO"/>
    <property type="match status" value="1"/>
</dbReference>
<dbReference type="Pfam" id="PF12368">
    <property type="entry name" value="Rhodanese_C"/>
    <property type="match status" value="1"/>
</dbReference>
<dbReference type="NCBIfam" id="NF001135">
    <property type="entry name" value="PRK00142.1-3"/>
    <property type="match status" value="1"/>
</dbReference>
<dbReference type="InterPro" id="IPR040503">
    <property type="entry name" value="TRHO_N"/>
</dbReference>
<comment type="function">
    <text evidence="3">Catalyzes oxygen-dependent 5-hydroxyuridine (ho5U) modification at position 34 in tRNAs, the first step in 5-carboxymethoxyuridine (cmo5U) biosynthesis. May be part of an alternate pathway, which is able to bypass cmo5U biogenesis in a subset of tRNAs under aerobic conditions.</text>
</comment>
<dbReference type="GO" id="GO:0016705">
    <property type="term" value="F:oxidoreductase activity, acting on paired donors, with incorporation or reduction of molecular oxygen"/>
    <property type="evidence" value="ECO:0007669"/>
    <property type="project" value="UniProtKB-UniRule"/>
</dbReference>
<feature type="domain" description="Rhodanese" evidence="5">
    <location>
        <begin position="144"/>
        <end position="238"/>
    </location>
</feature>
<dbReference type="InterPro" id="IPR036873">
    <property type="entry name" value="Rhodanese-like_dom_sf"/>
</dbReference>
<dbReference type="RefSeq" id="WP_110360052.1">
    <property type="nucleotide sequence ID" value="NZ_QFLI01000002.1"/>
</dbReference>
<sequence length="356" mass="41652">MQLYNKLSKEELMKEMEAEDFARKTISFYRYVNFENPKAYRDELFKKWFLLNCRGRIYIAKEGINAQMSVPEHNLDAFFTDMNSRTELADMPIKWAVEDDGKSFYKLTIKVRPKIVADGLDDNTFDTTNVGTHLSPVEFHEELSNPDNIIIDMRNHYESEVGHFENAICPDVDTFREEIDLVVRDYAKNKDKKFLLYCTGGVRCEKASAYLKHHGFEDVNQLHGGIIAYAQEIKQLGLESKFRGKNFVFDERLGESINNEVIAKCHQCGKPCDTHTNCANDDCHLLFIQCDECREHYNGCCTDECKEIIELPEEERIKLRSKFHDKYSKSQIYRQRIRPKLSQLRINKNKFKSSKS</sequence>
<dbReference type="Gene3D" id="3.30.70.100">
    <property type="match status" value="1"/>
</dbReference>
<dbReference type="SMART" id="SM00450">
    <property type="entry name" value="RHOD"/>
    <property type="match status" value="1"/>
</dbReference>
<comment type="catalytic activity">
    <reaction evidence="4">
        <text>uridine(34) in tRNA + AH2 + O2 = 5-hydroxyuridine(34) in tRNA + A + H2O</text>
        <dbReference type="Rhea" id="RHEA:64224"/>
        <dbReference type="Rhea" id="RHEA-COMP:11727"/>
        <dbReference type="Rhea" id="RHEA-COMP:13381"/>
        <dbReference type="ChEBI" id="CHEBI:13193"/>
        <dbReference type="ChEBI" id="CHEBI:15377"/>
        <dbReference type="ChEBI" id="CHEBI:15379"/>
        <dbReference type="ChEBI" id="CHEBI:17499"/>
        <dbReference type="ChEBI" id="CHEBI:65315"/>
        <dbReference type="ChEBI" id="CHEBI:136877"/>
    </reaction>
</comment>
<dbReference type="Pfam" id="PF17773">
    <property type="entry name" value="UPF0176_N"/>
    <property type="match status" value="1"/>
</dbReference>
<dbReference type="GO" id="GO:0006400">
    <property type="term" value="P:tRNA modification"/>
    <property type="evidence" value="ECO:0007669"/>
    <property type="project" value="UniProtKB-UniRule"/>
</dbReference>
<protein>
    <recommendedName>
        <fullName evidence="4">tRNA uridine(34) hydroxylase</fullName>
        <ecNumber evidence="4">1.14.-.-</ecNumber>
    </recommendedName>
    <alternativeName>
        <fullName evidence="4">tRNA hydroxylation protein O</fullName>
    </alternativeName>
</protein>
<dbReference type="PANTHER" id="PTHR43846">
    <property type="entry name" value="UPF0176 PROTEIN YCEA"/>
    <property type="match status" value="1"/>
</dbReference>
<dbReference type="AlphaFoldDB" id="A0A2V4A112"/>